<dbReference type="GO" id="GO:0004497">
    <property type="term" value="F:monooxygenase activity"/>
    <property type="evidence" value="ECO:0007669"/>
    <property type="project" value="UniProtKB-KW"/>
</dbReference>
<evidence type="ECO:0000256" key="4">
    <source>
        <dbReference type="ARBA" id="ARBA00010617"/>
    </source>
</evidence>
<evidence type="ECO:0000256" key="13">
    <source>
        <dbReference type="SAM" id="Phobius"/>
    </source>
</evidence>
<dbReference type="Proteomes" id="UP000308730">
    <property type="component" value="Unassembled WGS sequence"/>
</dbReference>
<sequence>MDTQHLVASSQPTAYAAVSVILLLILCHAVIVWKNSPPSLSLPPGPKQVPFVGNALQLPMGYQERTFLSWGRTFGAVVHAKLFQTSVIIVNSVQVAKDLMDKKSENFSDRPRFALLGEVLGLGDTLPLIPYGDKFRRYRRWFHDAFLAQGVLVNYRPLMRRELSAMLKSLITHPNAYETHFFRYNAAIVLEIAYGHRVTSDNDSYVDLSERAMHAAACTGSAGSMLVDVFPILKHYPTWMPGSGFKIQLLKTRELLQSMLDAQYNVVKNTLRSGGVKNASFASNLLEAHYCDGSLSQQDDTDIRGASGTLYAASTESMSSVMRTFILAMVLHHEVFKKAQEELDRVVGPDRLPDWEDRDNLPYLVSVMKEVYRWNVPVPLAVPHVVGRDDVYQNFKIPAKSLVIGNIWGMSKDESLYPDPDSFKPERFLEMAPGSLADPKNMVFGFGRR</sequence>
<dbReference type="GO" id="GO:0020037">
    <property type="term" value="F:heme binding"/>
    <property type="evidence" value="ECO:0007669"/>
    <property type="project" value="InterPro"/>
</dbReference>
<protein>
    <recommendedName>
        <fullName evidence="16">Cytochrome P450</fullName>
    </recommendedName>
</protein>
<evidence type="ECO:0000256" key="3">
    <source>
        <dbReference type="ARBA" id="ARBA00005179"/>
    </source>
</evidence>
<dbReference type="Gene3D" id="1.10.630.10">
    <property type="entry name" value="Cytochrome P450"/>
    <property type="match status" value="1"/>
</dbReference>
<evidence type="ECO:0000256" key="5">
    <source>
        <dbReference type="ARBA" id="ARBA00022617"/>
    </source>
</evidence>
<dbReference type="AlphaFoldDB" id="A0A4S4MPU4"/>
<dbReference type="GO" id="GO:0005506">
    <property type="term" value="F:iron ion binding"/>
    <property type="evidence" value="ECO:0007669"/>
    <property type="project" value="InterPro"/>
</dbReference>
<keyword evidence="11" id="KW-0503">Monooxygenase</keyword>
<dbReference type="GO" id="GO:0016705">
    <property type="term" value="F:oxidoreductase activity, acting on paired donors, with incorporation or reduction of molecular oxygen"/>
    <property type="evidence" value="ECO:0007669"/>
    <property type="project" value="InterPro"/>
</dbReference>
<dbReference type="EMBL" id="SGPM01000203">
    <property type="protein sequence ID" value="THH28084.1"/>
    <property type="molecule type" value="Genomic_DNA"/>
</dbReference>
<evidence type="ECO:0000313" key="14">
    <source>
        <dbReference type="EMBL" id="THH28084.1"/>
    </source>
</evidence>
<evidence type="ECO:0000256" key="8">
    <source>
        <dbReference type="ARBA" id="ARBA00022989"/>
    </source>
</evidence>
<evidence type="ECO:0000256" key="2">
    <source>
        <dbReference type="ARBA" id="ARBA00004370"/>
    </source>
</evidence>
<evidence type="ECO:0000256" key="7">
    <source>
        <dbReference type="ARBA" id="ARBA00022723"/>
    </source>
</evidence>
<dbReference type="PRINTS" id="PR00463">
    <property type="entry name" value="EP450I"/>
</dbReference>
<dbReference type="CDD" id="cd11065">
    <property type="entry name" value="CYP64-like"/>
    <property type="match status" value="1"/>
</dbReference>
<organism evidence="14 15">
    <name type="scientific">Antrodiella citrinella</name>
    <dbReference type="NCBI Taxonomy" id="2447956"/>
    <lineage>
        <taxon>Eukaryota</taxon>
        <taxon>Fungi</taxon>
        <taxon>Dikarya</taxon>
        <taxon>Basidiomycota</taxon>
        <taxon>Agaricomycotina</taxon>
        <taxon>Agaricomycetes</taxon>
        <taxon>Polyporales</taxon>
        <taxon>Steccherinaceae</taxon>
        <taxon>Antrodiella</taxon>
    </lineage>
</organism>
<comment type="subcellular location">
    <subcellularLocation>
        <location evidence="2">Membrane</location>
    </subcellularLocation>
</comment>
<keyword evidence="10" id="KW-0408">Iron</keyword>
<dbReference type="InterPro" id="IPR001128">
    <property type="entry name" value="Cyt_P450"/>
</dbReference>
<reference evidence="14 15" key="1">
    <citation type="submission" date="2019-02" db="EMBL/GenBank/DDBJ databases">
        <title>Genome sequencing of the rare red list fungi Antrodiella citrinella (Flaviporus citrinellus).</title>
        <authorList>
            <person name="Buettner E."/>
            <person name="Kellner H."/>
        </authorList>
    </citation>
    <scope>NUCLEOTIDE SEQUENCE [LARGE SCALE GENOMIC DNA]</scope>
    <source>
        <strain evidence="14 15">DSM 108506</strain>
    </source>
</reference>
<comment type="cofactor">
    <cofactor evidence="1">
        <name>heme</name>
        <dbReference type="ChEBI" id="CHEBI:30413"/>
    </cofactor>
</comment>
<evidence type="ECO:0008006" key="16">
    <source>
        <dbReference type="Google" id="ProtNLM"/>
    </source>
</evidence>
<keyword evidence="9" id="KW-0560">Oxidoreductase</keyword>
<keyword evidence="6 13" id="KW-0812">Transmembrane</keyword>
<evidence type="ECO:0000313" key="15">
    <source>
        <dbReference type="Proteomes" id="UP000308730"/>
    </source>
</evidence>
<name>A0A4S4MPU4_9APHY</name>
<dbReference type="SUPFAM" id="SSF48264">
    <property type="entry name" value="Cytochrome P450"/>
    <property type="match status" value="1"/>
</dbReference>
<keyword evidence="12 13" id="KW-0472">Membrane</keyword>
<keyword evidence="8 13" id="KW-1133">Transmembrane helix</keyword>
<evidence type="ECO:0000256" key="12">
    <source>
        <dbReference type="ARBA" id="ARBA00023136"/>
    </source>
</evidence>
<comment type="similarity">
    <text evidence="4">Belongs to the cytochrome P450 family.</text>
</comment>
<dbReference type="Pfam" id="PF00067">
    <property type="entry name" value="p450"/>
    <property type="match status" value="1"/>
</dbReference>
<keyword evidence="15" id="KW-1185">Reference proteome</keyword>
<dbReference type="PANTHER" id="PTHR46300">
    <property type="entry name" value="P450, PUTATIVE (EUROFUNG)-RELATED-RELATED"/>
    <property type="match status" value="1"/>
</dbReference>
<keyword evidence="5" id="KW-0349">Heme</keyword>
<comment type="pathway">
    <text evidence="3">Secondary metabolite biosynthesis.</text>
</comment>
<comment type="caution">
    <text evidence="14">The sequence shown here is derived from an EMBL/GenBank/DDBJ whole genome shotgun (WGS) entry which is preliminary data.</text>
</comment>
<evidence type="ECO:0000256" key="1">
    <source>
        <dbReference type="ARBA" id="ARBA00001971"/>
    </source>
</evidence>
<evidence type="ECO:0000256" key="6">
    <source>
        <dbReference type="ARBA" id="ARBA00022692"/>
    </source>
</evidence>
<evidence type="ECO:0000256" key="11">
    <source>
        <dbReference type="ARBA" id="ARBA00023033"/>
    </source>
</evidence>
<proteinExistence type="inferred from homology"/>
<dbReference type="InterPro" id="IPR002401">
    <property type="entry name" value="Cyt_P450_E_grp-I"/>
</dbReference>
<dbReference type="OrthoDB" id="2789670at2759"/>
<dbReference type="PANTHER" id="PTHR46300:SF2">
    <property type="entry name" value="CYTOCHROME P450 MONOOXYGENASE ALNH-RELATED"/>
    <property type="match status" value="1"/>
</dbReference>
<keyword evidence="7" id="KW-0479">Metal-binding</keyword>
<dbReference type="InterPro" id="IPR036396">
    <property type="entry name" value="Cyt_P450_sf"/>
</dbReference>
<feature type="transmembrane region" description="Helical" evidence="13">
    <location>
        <begin position="12"/>
        <end position="33"/>
    </location>
</feature>
<accession>A0A4S4MPU4</accession>
<evidence type="ECO:0000256" key="10">
    <source>
        <dbReference type="ARBA" id="ARBA00023004"/>
    </source>
</evidence>
<dbReference type="GO" id="GO:0016020">
    <property type="term" value="C:membrane"/>
    <property type="evidence" value="ECO:0007669"/>
    <property type="project" value="UniProtKB-SubCell"/>
</dbReference>
<gene>
    <name evidence="14" type="ORF">EUX98_g6101</name>
</gene>
<evidence type="ECO:0000256" key="9">
    <source>
        <dbReference type="ARBA" id="ARBA00023002"/>
    </source>
</evidence>
<dbReference type="InterPro" id="IPR050364">
    <property type="entry name" value="Cytochrome_P450_fung"/>
</dbReference>